<dbReference type="AlphaFoldDB" id="A0A0E9X945"/>
<protein>
    <submittedName>
        <fullName evidence="1">Uncharacterized protein</fullName>
    </submittedName>
</protein>
<dbReference type="EMBL" id="GBXM01009433">
    <property type="protein sequence ID" value="JAH99144.1"/>
    <property type="molecule type" value="Transcribed_RNA"/>
</dbReference>
<name>A0A0E9X945_ANGAN</name>
<organism evidence="1">
    <name type="scientific">Anguilla anguilla</name>
    <name type="common">European freshwater eel</name>
    <name type="synonym">Muraena anguilla</name>
    <dbReference type="NCBI Taxonomy" id="7936"/>
    <lineage>
        <taxon>Eukaryota</taxon>
        <taxon>Metazoa</taxon>
        <taxon>Chordata</taxon>
        <taxon>Craniata</taxon>
        <taxon>Vertebrata</taxon>
        <taxon>Euteleostomi</taxon>
        <taxon>Actinopterygii</taxon>
        <taxon>Neopterygii</taxon>
        <taxon>Teleostei</taxon>
        <taxon>Anguilliformes</taxon>
        <taxon>Anguillidae</taxon>
        <taxon>Anguilla</taxon>
    </lineage>
</organism>
<accession>A0A0E9X945</accession>
<evidence type="ECO:0000313" key="1">
    <source>
        <dbReference type="EMBL" id="JAH99144.1"/>
    </source>
</evidence>
<reference evidence="1" key="2">
    <citation type="journal article" date="2015" name="Fish Shellfish Immunol.">
        <title>Early steps in the European eel (Anguilla anguilla)-Vibrio vulnificus interaction in the gills: Role of the RtxA13 toxin.</title>
        <authorList>
            <person name="Callol A."/>
            <person name="Pajuelo D."/>
            <person name="Ebbesson L."/>
            <person name="Teles M."/>
            <person name="MacKenzie S."/>
            <person name="Amaro C."/>
        </authorList>
    </citation>
    <scope>NUCLEOTIDE SEQUENCE</scope>
</reference>
<proteinExistence type="predicted"/>
<sequence>MDLHLYFNGYPPGVLRGTPNNRVKWLIVQLSF</sequence>
<reference evidence="1" key="1">
    <citation type="submission" date="2014-11" db="EMBL/GenBank/DDBJ databases">
        <authorList>
            <person name="Amaro Gonzalez C."/>
        </authorList>
    </citation>
    <scope>NUCLEOTIDE SEQUENCE</scope>
</reference>